<keyword evidence="14" id="KW-1185">Reference proteome</keyword>
<dbReference type="EMBL" id="JBEDUW010000006">
    <property type="protein sequence ID" value="KAK9919363.1"/>
    <property type="molecule type" value="Genomic_DNA"/>
</dbReference>
<evidence type="ECO:0000256" key="10">
    <source>
        <dbReference type="SAM" id="Phobius"/>
    </source>
</evidence>
<feature type="domain" description="Protein kinase" evidence="12">
    <location>
        <begin position="181"/>
        <end position="527"/>
    </location>
</feature>
<dbReference type="Proteomes" id="UP001457282">
    <property type="component" value="Unassembled WGS sequence"/>
</dbReference>
<reference evidence="13 14" key="1">
    <citation type="journal article" date="2023" name="G3 (Bethesda)">
        <title>A chromosome-length genome assembly and annotation of blackberry (Rubus argutus, cv. 'Hillquist').</title>
        <authorList>
            <person name="Bruna T."/>
            <person name="Aryal R."/>
            <person name="Dudchenko O."/>
            <person name="Sargent D.J."/>
            <person name="Mead D."/>
            <person name="Buti M."/>
            <person name="Cavallini A."/>
            <person name="Hytonen T."/>
            <person name="Andres J."/>
            <person name="Pham M."/>
            <person name="Weisz D."/>
            <person name="Mascagni F."/>
            <person name="Usai G."/>
            <person name="Natali L."/>
            <person name="Bassil N."/>
            <person name="Fernandez G.E."/>
            <person name="Lomsadze A."/>
            <person name="Armour M."/>
            <person name="Olukolu B."/>
            <person name="Poorten T."/>
            <person name="Britton C."/>
            <person name="Davik J."/>
            <person name="Ashrafi H."/>
            <person name="Aiden E.L."/>
            <person name="Borodovsky M."/>
            <person name="Worthington M."/>
        </authorList>
    </citation>
    <scope>NUCLEOTIDE SEQUENCE [LARGE SCALE GENOMIC DNA]</scope>
    <source>
        <strain evidence="13">PI 553951</strain>
    </source>
</reference>
<feature type="region of interest" description="Disordered" evidence="9">
    <location>
        <begin position="519"/>
        <end position="544"/>
    </location>
</feature>
<dbReference type="PROSITE" id="PS00107">
    <property type="entry name" value="PROTEIN_KINASE_ATP"/>
    <property type="match status" value="1"/>
</dbReference>
<evidence type="ECO:0000256" key="11">
    <source>
        <dbReference type="SAM" id="SignalP"/>
    </source>
</evidence>
<keyword evidence="4 11" id="KW-0732">Signal</keyword>
<dbReference type="Gene3D" id="1.10.510.10">
    <property type="entry name" value="Transferase(Phosphotransferase) domain 1"/>
    <property type="match status" value="1"/>
</dbReference>
<evidence type="ECO:0000256" key="1">
    <source>
        <dbReference type="ARBA" id="ARBA00004479"/>
    </source>
</evidence>
<dbReference type="GO" id="GO:0016020">
    <property type="term" value="C:membrane"/>
    <property type="evidence" value="ECO:0007669"/>
    <property type="project" value="UniProtKB-SubCell"/>
</dbReference>
<evidence type="ECO:0000313" key="14">
    <source>
        <dbReference type="Proteomes" id="UP001457282"/>
    </source>
</evidence>
<feature type="binding site" evidence="8">
    <location>
        <position position="377"/>
    </location>
    <ligand>
        <name>ATP</name>
        <dbReference type="ChEBI" id="CHEBI:30616"/>
    </ligand>
</feature>
<evidence type="ECO:0000256" key="8">
    <source>
        <dbReference type="PROSITE-ProRule" id="PRU10141"/>
    </source>
</evidence>
<evidence type="ECO:0000259" key="12">
    <source>
        <dbReference type="PROSITE" id="PS50011"/>
    </source>
</evidence>
<dbReference type="GO" id="GO:0004674">
    <property type="term" value="F:protein serine/threonine kinase activity"/>
    <property type="evidence" value="ECO:0007669"/>
    <property type="project" value="UniProtKB-KW"/>
</dbReference>
<evidence type="ECO:0000256" key="6">
    <source>
        <dbReference type="ARBA" id="ARBA00023136"/>
    </source>
</evidence>
<dbReference type="Pfam" id="PF00069">
    <property type="entry name" value="Pkinase"/>
    <property type="match status" value="1"/>
</dbReference>
<name>A0AAW1W6C0_RUBAR</name>
<feature type="chain" id="PRO_5043710620" description="Protein kinase domain-containing protein" evidence="11">
    <location>
        <begin position="24"/>
        <end position="565"/>
    </location>
</feature>
<dbReference type="SUPFAM" id="SSF56112">
    <property type="entry name" value="Protein kinase-like (PK-like)"/>
    <property type="match status" value="1"/>
</dbReference>
<dbReference type="InterPro" id="IPR017441">
    <property type="entry name" value="Protein_kinase_ATP_BS"/>
</dbReference>
<dbReference type="PROSITE" id="PS50011">
    <property type="entry name" value="PROTEIN_KINASE_DOM"/>
    <property type="match status" value="1"/>
</dbReference>
<dbReference type="PANTHER" id="PTHR27009">
    <property type="entry name" value="RUST RESISTANCE KINASE LR10-RELATED"/>
    <property type="match status" value="1"/>
</dbReference>
<keyword evidence="8" id="KW-0067">ATP-binding</keyword>
<keyword evidence="7" id="KW-0325">Glycoprotein</keyword>
<keyword evidence="6 10" id="KW-0472">Membrane</keyword>
<evidence type="ECO:0000256" key="7">
    <source>
        <dbReference type="ARBA" id="ARBA00023180"/>
    </source>
</evidence>
<organism evidence="13 14">
    <name type="scientific">Rubus argutus</name>
    <name type="common">Southern blackberry</name>
    <dbReference type="NCBI Taxonomy" id="59490"/>
    <lineage>
        <taxon>Eukaryota</taxon>
        <taxon>Viridiplantae</taxon>
        <taxon>Streptophyta</taxon>
        <taxon>Embryophyta</taxon>
        <taxon>Tracheophyta</taxon>
        <taxon>Spermatophyta</taxon>
        <taxon>Magnoliopsida</taxon>
        <taxon>eudicotyledons</taxon>
        <taxon>Gunneridae</taxon>
        <taxon>Pentapetalae</taxon>
        <taxon>rosids</taxon>
        <taxon>fabids</taxon>
        <taxon>Rosales</taxon>
        <taxon>Rosaceae</taxon>
        <taxon>Rosoideae</taxon>
        <taxon>Rosoideae incertae sedis</taxon>
        <taxon>Rubus</taxon>
    </lineage>
</organism>
<dbReference type="InterPro" id="IPR025287">
    <property type="entry name" value="WAK_GUB"/>
</dbReference>
<comment type="caution">
    <text evidence="13">The sequence shown here is derived from an EMBL/GenBank/DDBJ whole genome shotgun (WGS) entry which is preliminary data.</text>
</comment>
<feature type="signal peptide" evidence="11">
    <location>
        <begin position="1"/>
        <end position="23"/>
    </location>
</feature>
<dbReference type="InterPro" id="IPR000719">
    <property type="entry name" value="Prot_kinase_dom"/>
</dbReference>
<dbReference type="AlphaFoldDB" id="A0AAW1W6C0"/>
<keyword evidence="2" id="KW-0723">Serine/threonine-protein kinase</keyword>
<accession>A0AAW1W6C0</accession>
<evidence type="ECO:0000256" key="5">
    <source>
        <dbReference type="ARBA" id="ARBA00022989"/>
    </source>
</evidence>
<evidence type="ECO:0000256" key="2">
    <source>
        <dbReference type="ARBA" id="ARBA00022527"/>
    </source>
</evidence>
<dbReference type="Gene3D" id="3.30.200.20">
    <property type="entry name" value="Phosphorylase Kinase, domain 1"/>
    <property type="match status" value="1"/>
</dbReference>
<dbReference type="GO" id="GO:0030247">
    <property type="term" value="F:polysaccharide binding"/>
    <property type="evidence" value="ECO:0007669"/>
    <property type="project" value="InterPro"/>
</dbReference>
<comment type="subcellular location">
    <subcellularLocation>
        <location evidence="1">Membrane</location>
        <topology evidence="1">Single-pass type I membrane protein</topology>
    </subcellularLocation>
</comment>
<evidence type="ECO:0000256" key="3">
    <source>
        <dbReference type="ARBA" id="ARBA00022692"/>
    </source>
</evidence>
<dbReference type="InterPro" id="IPR045874">
    <property type="entry name" value="LRK10/LRL21-25-like"/>
</dbReference>
<gene>
    <name evidence="13" type="ORF">M0R45_027959</name>
</gene>
<keyword evidence="3 10" id="KW-0812">Transmembrane</keyword>
<keyword evidence="5 10" id="KW-1133">Transmembrane helix</keyword>
<dbReference type="Pfam" id="PF13947">
    <property type="entry name" value="GUB_WAK_bind"/>
    <property type="match status" value="1"/>
</dbReference>
<evidence type="ECO:0000256" key="4">
    <source>
        <dbReference type="ARBA" id="ARBA00022729"/>
    </source>
</evidence>
<keyword evidence="8" id="KW-0547">Nucleotide-binding</keyword>
<feature type="transmembrane region" description="Helical" evidence="10">
    <location>
        <begin position="242"/>
        <end position="262"/>
    </location>
</feature>
<evidence type="ECO:0000313" key="13">
    <source>
        <dbReference type="EMBL" id="KAK9919363.1"/>
    </source>
</evidence>
<proteinExistence type="predicted"/>
<dbReference type="InterPro" id="IPR011009">
    <property type="entry name" value="Kinase-like_dom_sf"/>
</dbReference>
<evidence type="ECO:0000256" key="9">
    <source>
        <dbReference type="SAM" id="MobiDB-lite"/>
    </source>
</evidence>
<protein>
    <recommendedName>
        <fullName evidence="12">Protein kinase domain-containing protein</fullName>
    </recommendedName>
</protein>
<dbReference type="GO" id="GO:0005524">
    <property type="term" value="F:ATP binding"/>
    <property type="evidence" value="ECO:0007669"/>
    <property type="project" value="UniProtKB-UniRule"/>
</dbReference>
<sequence>MPKSILITCALIFFALYHDDAKAEKHCPPASCGDLHDIRYPFRLNGTSANNCLNSPAELSCVQNRTILNLHNATYYVLGINYKSRSIQVVDPGLLRDTCPFRPIHRLTIDNFTADQPYRFYGGDYATFYDCLSQVESPDYIKINCSNSTSSSSSTTSYSYIKLGNSVNHLLPFCNITTIIPSMLYEYGNLSFSFIRQRLRKGLQLYWDNLIPNINKYCYRRSQSLYCFREYVKHRFIRAAKITGWSLTVRMVLGIIVLLFFLRCKLYWKKSLMDNAVEEFSHACNNLMQGRYSYSDMKKMATAIKIILIQGSHWKKFLKDDEAVEEFLDAYKNLMPRRYSFSDIKKMTKDFKDKLGQGGFGSVYKGELSNAHLVAVKMLNGSKDFGLARFYPRDHNTISVTAARGTMGYIAPEMFYRTIGGVSYKSDVYSFGMLLLEIAGRRKNLNAHVEHSSQIYFPSWIYDQLEKGLNIEIEDASEYDKKIAKKMIMVALWCIQLMPVDRPSMTKVLEMLEGEDEDLQMPPKPFFRPQQMPTEDLPDDSDEMDIEEASILPQSESVTELNSMV</sequence>
<keyword evidence="2" id="KW-0418">Kinase</keyword>
<keyword evidence="2" id="KW-0808">Transferase</keyword>